<evidence type="ECO:0000313" key="2">
    <source>
        <dbReference type="Proteomes" id="UP000825258"/>
    </source>
</evidence>
<dbReference type="Proteomes" id="UP000825258">
    <property type="component" value="Chromosome"/>
</dbReference>
<dbReference type="RefSeq" id="WP_221258055.1">
    <property type="nucleotide sequence ID" value="NZ_AP024749.1"/>
</dbReference>
<sequence length="110" mass="13294">MNFIINQEIANYGLILSMEFGDYWLKPINERLSKKNPELLPIELEKYNKLCKEVNTFANDFIRKKPLKNNGELTFLPFEDFKQAILKKYTWINEENLKRLYSQSCYYAWK</sequence>
<name>A0ABN6HXD6_9FLAO</name>
<protein>
    <submittedName>
        <fullName evidence="1">Uncharacterized protein</fullName>
    </submittedName>
</protein>
<reference evidence="1 2" key="1">
    <citation type="submission" date="2021-06" db="EMBL/GenBank/DDBJ databases">
        <title>Whole genome sequences of Flavobacterium sp. KK2020170 and assembly.</title>
        <authorList>
            <person name="Kitahara K."/>
            <person name="Miyoshi S."/>
            <person name="Uesaka K."/>
        </authorList>
    </citation>
    <scope>NUCLEOTIDE SEQUENCE [LARGE SCALE GENOMIC DNA]</scope>
    <source>
        <strain evidence="1 2">KK2020170</strain>
    </source>
</reference>
<dbReference type="EMBL" id="AP024749">
    <property type="protein sequence ID" value="BCY28951.1"/>
    <property type="molecule type" value="Genomic_DNA"/>
</dbReference>
<keyword evidence="2" id="KW-1185">Reference proteome</keyword>
<accession>A0ABN6HXD6</accession>
<organism evidence="1 2">
    <name type="scientific">Flavobacterium okayamense</name>
    <dbReference type="NCBI Taxonomy" id="2830782"/>
    <lineage>
        <taxon>Bacteria</taxon>
        <taxon>Pseudomonadati</taxon>
        <taxon>Bacteroidota</taxon>
        <taxon>Flavobacteriia</taxon>
        <taxon>Flavobacteriales</taxon>
        <taxon>Flavobacteriaceae</taxon>
        <taxon>Flavobacterium</taxon>
    </lineage>
</organism>
<gene>
    <name evidence="1" type="ORF">KK2020170_18190</name>
</gene>
<evidence type="ECO:0000313" key="1">
    <source>
        <dbReference type="EMBL" id="BCY28951.1"/>
    </source>
</evidence>
<proteinExistence type="predicted"/>